<dbReference type="RefSeq" id="WP_061803819.1">
    <property type="nucleotide sequence ID" value="NZ_FOXX01000007.1"/>
</dbReference>
<dbReference type="SMART" id="SM00855">
    <property type="entry name" value="PGAM"/>
    <property type="match status" value="1"/>
</dbReference>
<evidence type="ECO:0000313" key="3">
    <source>
        <dbReference type="Proteomes" id="UP000182762"/>
    </source>
</evidence>
<dbReference type="GeneID" id="93711718"/>
<dbReference type="PANTHER" id="PTHR46517">
    <property type="entry name" value="FRUCTOSE-2,6-BISPHOSPHATASE TIGAR"/>
    <property type="match status" value="1"/>
</dbReference>
<sequence>MLYLVRHGQTDWNKNGLVQGQTDISLNSTGVEQAQALAKRFQKENIDVIYASDLKRAYGTAEEIAKVKNMRVSEGLRELRERSFGELEGAEIPLLQEKFPNLGTDWKEDLPLNIESLGNMQKRMVKELTNIMTHHQGEDVLVVSHGAAINVFIHYVTSGENGTGKMVLANTAVSTFTFENKKWAIGTLNDASHWIKEAKSS</sequence>
<name>A0A1I6AWX6_9BACI</name>
<dbReference type="SUPFAM" id="SSF53254">
    <property type="entry name" value="Phosphoglycerate mutase-like"/>
    <property type="match status" value="1"/>
</dbReference>
<organism evidence="2 3">
    <name type="scientific">Priestia endophytica DSM 13796</name>
    <dbReference type="NCBI Taxonomy" id="1121089"/>
    <lineage>
        <taxon>Bacteria</taxon>
        <taxon>Bacillati</taxon>
        <taxon>Bacillota</taxon>
        <taxon>Bacilli</taxon>
        <taxon>Bacillales</taxon>
        <taxon>Bacillaceae</taxon>
        <taxon>Priestia</taxon>
    </lineage>
</organism>
<evidence type="ECO:0000313" key="2">
    <source>
        <dbReference type="EMBL" id="SFQ73221.1"/>
    </source>
</evidence>
<accession>A0A1I6AWX6</accession>
<dbReference type="InterPro" id="IPR029033">
    <property type="entry name" value="His_PPase_superfam"/>
</dbReference>
<dbReference type="InterPro" id="IPR051695">
    <property type="entry name" value="Phosphoglycerate_Mutase"/>
</dbReference>
<protein>
    <submittedName>
        <fullName evidence="2">Uncharacterized phosphatase</fullName>
    </submittedName>
</protein>
<dbReference type="Gene3D" id="3.40.50.1240">
    <property type="entry name" value="Phosphoglycerate mutase-like"/>
    <property type="match status" value="1"/>
</dbReference>
<dbReference type="PANTHER" id="PTHR46517:SF1">
    <property type="entry name" value="FRUCTOSE-2,6-BISPHOSPHATASE TIGAR"/>
    <property type="match status" value="1"/>
</dbReference>
<dbReference type="CDD" id="cd07067">
    <property type="entry name" value="HP_PGM_like"/>
    <property type="match status" value="1"/>
</dbReference>
<keyword evidence="3" id="KW-1185">Reference proteome</keyword>
<dbReference type="InterPro" id="IPR013078">
    <property type="entry name" value="His_Pase_superF_clade-1"/>
</dbReference>
<dbReference type="Proteomes" id="UP000182762">
    <property type="component" value="Unassembled WGS sequence"/>
</dbReference>
<dbReference type="PROSITE" id="PS00175">
    <property type="entry name" value="PG_MUTASE"/>
    <property type="match status" value="1"/>
</dbReference>
<dbReference type="EMBL" id="FOXX01000007">
    <property type="protein sequence ID" value="SFQ73221.1"/>
    <property type="molecule type" value="Genomic_DNA"/>
</dbReference>
<comment type="caution">
    <text evidence="2">The sequence shown here is derived from an EMBL/GenBank/DDBJ whole genome shotgun (WGS) entry which is preliminary data.</text>
</comment>
<proteinExistence type="predicted"/>
<reference evidence="2 3" key="1">
    <citation type="submission" date="2016-10" db="EMBL/GenBank/DDBJ databases">
        <authorList>
            <person name="Varghese N."/>
            <person name="Submissions S."/>
        </authorList>
    </citation>
    <scope>NUCLEOTIDE SEQUENCE [LARGE SCALE GENOMIC DNA]</scope>
    <source>
        <strain evidence="2 3">DSM 13796</strain>
    </source>
</reference>
<dbReference type="InterPro" id="IPR001345">
    <property type="entry name" value="PG/BPGM_mutase_AS"/>
</dbReference>
<keyword evidence="1" id="KW-0378">Hydrolase</keyword>
<dbReference type="Pfam" id="PF00300">
    <property type="entry name" value="His_Phos_1"/>
    <property type="match status" value="1"/>
</dbReference>
<gene>
    <name evidence="2" type="ORF">SAMN02745910_03099</name>
</gene>
<evidence type="ECO:0000256" key="1">
    <source>
        <dbReference type="ARBA" id="ARBA00022801"/>
    </source>
</evidence>